<keyword evidence="2" id="KW-0645">Protease</keyword>
<evidence type="ECO:0000256" key="7">
    <source>
        <dbReference type="ARBA" id="ARBA00023157"/>
    </source>
</evidence>
<evidence type="ECO:0000256" key="4">
    <source>
        <dbReference type="ARBA" id="ARBA00022801"/>
    </source>
</evidence>
<evidence type="ECO:0000256" key="6">
    <source>
        <dbReference type="ARBA" id="ARBA00023145"/>
    </source>
</evidence>
<evidence type="ECO:0000256" key="2">
    <source>
        <dbReference type="ARBA" id="ARBA00022670"/>
    </source>
</evidence>
<feature type="domain" description="Cathepsin propeptide inhibitor" evidence="11">
    <location>
        <begin position="44"/>
        <end position="100"/>
    </location>
</feature>
<dbReference type="InterPro" id="IPR013128">
    <property type="entry name" value="Peptidase_C1A"/>
</dbReference>
<feature type="chain" id="PRO_5032582022" evidence="9">
    <location>
        <begin position="24"/>
        <end position="360"/>
    </location>
</feature>
<accession>A0A833VE68</accession>
<dbReference type="AlphaFoldDB" id="A0A833VE68"/>
<dbReference type="SUPFAM" id="SSF54001">
    <property type="entry name" value="Cysteine proteinases"/>
    <property type="match status" value="1"/>
</dbReference>
<feature type="signal peptide" evidence="9">
    <location>
        <begin position="1"/>
        <end position="23"/>
    </location>
</feature>
<dbReference type="OrthoDB" id="10253408at2759"/>
<keyword evidence="7" id="KW-1015">Disulfide bond</keyword>
<organism evidence="12 13">
    <name type="scientific">Carex littledalei</name>
    <dbReference type="NCBI Taxonomy" id="544730"/>
    <lineage>
        <taxon>Eukaryota</taxon>
        <taxon>Viridiplantae</taxon>
        <taxon>Streptophyta</taxon>
        <taxon>Embryophyta</taxon>
        <taxon>Tracheophyta</taxon>
        <taxon>Spermatophyta</taxon>
        <taxon>Magnoliopsida</taxon>
        <taxon>Liliopsida</taxon>
        <taxon>Poales</taxon>
        <taxon>Cyperaceae</taxon>
        <taxon>Cyperoideae</taxon>
        <taxon>Cariceae</taxon>
        <taxon>Carex</taxon>
        <taxon>Carex subgen. Euthyceras</taxon>
    </lineage>
</organism>
<dbReference type="SMART" id="SM00645">
    <property type="entry name" value="Pept_C1"/>
    <property type="match status" value="1"/>
</dbReference>
<dbReference type="InterPro" id="IPR039417">
    <property type="entry name" value="Peptidase_C1A_papain-like"/>
</dbReference>
<dbReference type="InterPro" id="IPR000668">
    <property type="entry name" value="Peptidase_C1A_C"/>
</dbReference>
<keyword evidence="5" id="KW-0788">Thiol protease</keyword>
<proteinExistence type="inferred from homology"/>
<dbReference type="InterPro" id="IPR000169">
    <property type="entry name" value="Pept_cys_AS"/>
</dbReference>
<evidence type="ECO:0000259" key="10">
    <source>
        <dbReference type="SMART" id="SM00645"/>
    </source>
</evidence>
<comment type="caution">
    <text evidence="12">The sequence shown here is derived from an EMBL/GenBank/DDBJ whole genome shotgun (WGS) entry which is preliminary data.</text>
</comment>
<sequence>MASGAHVIPLVLFLLSCTAVALGRQTVDQAIFQVTAPHHLESEFQSFIIRYGKQYAHPGEYAHRLRVFARNIARAAEHQLLDPTAEHGITPFSDLTEEEFETQFLGLRAAGENMREFANQIPTVPQEEVQRLPKSFDWREKGAVTEVKMQGSCGSCWSFSTTGAIEGANYIATGKLLNLSEQQLIDCDQECDAIEKTECDNGCNGGLMTNAYKYLIKSGGLMEEKDYPYAGKQGQCMFDKNKVAVKVSNFTNIPLDEDQIMAALVNRGPLAVGLNAVFMQTYMRGVSCPLICPKKWLNHGVLLVGYGSHGFSILRLGYKPYWLIKNSWGEKWGENGYYKLCRGHNICGIDSMVSAVAATP</sequence>
<keyword evidence="13" id="KW-1185">Reference proteome</keyword>
<dbReference type="GO" id="GO:0008234">
    <property type="term" value="F:cysteine-type peptidase activity"/>
    <property type="evidence" value="ECO:0007669"/>
    <property type="project" value="UniProtKB-KW"/>
</dbReference>
<evidence type="ECO:0000259" key="11">
    <source>
        <dbReference type="SMART" id="SM00848"/>
    </source>
</evidence>
<dbReference type="InterPro" id="IPR025661">
    <property type="entry name" value="Pept_asp_AS"/>
</dbReference>
<protein>
    <submittedName>
        <fullName evidence="12">Cysteine proteinase 15A</fullName>
    </submittedName>
</protein>
<feature type="domain" description="Peptidase C1A papain C-terminal" evidence="10">
    <location>
        <begin position="132"/>
        <end position="357"/>
    </location>
</feature>
<gene>
    <name evidence="12" type="ORF">FCM35_KLT20068</name>
</gene>
<dbReference type="CDD" id="cd02248">
    <property type="entry name" value="Peptidase_C1A"/>
    <property type="match status" value="1"/>
</dbReference>
<evidence type="ECO:0000256" key="3">
    <source>
        <dbReference type="ARBA" id="ARBA00022729"/>
    </source>
</evidence>
<dbReference type="GO" id="GO:0000323">
    <property type="term" value="C:lytic vacuole"/>
    <property type="evidence" value="ECO:0007669"/>
    <property type="project" value="UniProtKB-ARBA"/>
</dbReference>
<dbReference type="FunFam" id="3.90.70.10:FF:000057">
    <property type="entry name" value="Cysteine protease RD19A"/>
    <property type="match status" value="1"/>
</dbReference>
<evidence type="ECO:0000313" key="12">
    <source>
        <dbReference type="EMBL" id="KAF3335561.1"/>
    </source>
</evidence>
<keyword evidence="3 9" id="KW-0732">Signal</keyword>
<dbReference type="EMBL" id="SWLB01000008">
    <property type="protein sequence ID" value="KAF3335561.1"/>
    <property type="molecule type" value="Genomic_DNA"/>
</dbReference>
<dbReference type="PROSITE" id="PS00640">
    <property type="entry name" value="THIOL_PROTEASE_ASN"/>
    <property type="match status" value="1"/>
</dbReference>
<evidence type="ECO:0000256" key="1">
    <source>
        <dbReference type="ARBA" id="ARBA00008455"/>
    </source>
</evidence>
<comment type="similarity">
    <text evidence="1">Belongs to the peptidase C1 family.</text>
</comment>
<evidence type="ECO:0000313" key="13">
    <source>
        <dbReference type="Proteomes" id="UP000623129"/>
    </source>
</evidence>
<dbReference type="GO" id="GO:0006508">
    <property type="term" value="P:proteolysis"/>
    <property type="evidence" value="ECO:0007669"/>
    <property type="project" value="UniProtKB-KW"/>
</dbReference>
<dbReference type="InterPro" id="IPR025660">
    <property type="entry name" value="Pept_his_AS"/>
</dbReference>
<evidence type="ECO:0000256" key="8">
    <source>
        <dbReference type="ARBA" id="ARBA00023180"/>
    </source>
</evidence>
<evidence type="ECO:0000256" key="5">
    <source>
        <dbReference type="ARBA" id="ARBA00022807"/>
    </source>
</evidence>
<keyword evidence="6" id="KW-0865">Zymogen</keyword>
<keyword evidence="8" id="KW-0325">Glycoprotein</keyword>
<reference evidence="12" key="1">
    <citation type="submission" date="2020-01" db="EMBL/GenBank/DDBJ databases">
        <title>Genome sequence of Kobresia littledalei, the first chromosome-level genome in the family Cyperaceae.</title>
        <authorList>
            <person name="Qu G."/>
        </authorList>
    </citation>
    <scope>NUCLEOTIDE SEQUENCE</scope>
    <source>
        <strain evidence="12">C.B.Clarke</strain>
        <tissue evidence="12">Leaf</tissue>
    </source>
</reference>
<dbReference type="PROSITE" id="PS00139">
    <property type="entry name" value="THIOL_PROTEASE_CYS"/>
    <property type="match status" value="1"/>
</dbReference>
<dbReference type="Pfam" id="PF00112">
    <property type="entry name" value="Peptidase_C1"/>
    <property type="match status" value="1"/>
</dbReference>
<dbReference type="SMART" id="SM00848">
    <property type="entry name" value="Inhibitor_I29"/>
    <property type="match status" value="1"/>
</dbReference>
<dbReference type="InterPro" id="IPR013201">
    <property type="entry name" value="Prot_inhib_I29"/>
</dbReference>
<dbReference type="PROSITE" id="PS00639">
    <property type="entry name" value="THIOL_PROTEASE_HIS"/>
    <property type="match status" value="1"/>
</dbReference>
<evidence type="ECO:0000256" key="9">
    <source>
        <dbReference type="SAM" id="SignalP"/>
    </source>
</evidence>
<name>A0A833VE68_9POAL</name>
<dbReference type="PANTHER" id="PTHR12411">
    <property type="entry name" value="CYSTEINE PROTEASE FAMILY C1-RELATED"/>
    <property type="match status" value="1"/>
</dbReference>
<dbReference type="Pfam" id="PF08246">
    <property type="entry name" value="Inhibitor_I29"/>
    <property type="match status" value="1"/>
</dbReference>
<keyword evidence="4" id="KW-0378">Hydrolase</keyword>
<dbReference type="Gene3D" id="3.90.70.10">
    <property type="entry name" value="Cysteine proteinases"/>
    <property type="match status" value="1"/>
</dbReference>
<dbReference type="InterPro" id="IPR038765">
    <property type="entry name" value="Papain-like_cys_pep_sf"/>
</dbReference>
<dbReference type="Proteomes" id="UP000623129">
    <property type="component" value="Unassembled WGS sequence"/>
</dbReference>
<dbReference type="PRINTS" id="PR00705">
    <property type="entry name" value="PAPAIN"/>
</dbReference>